<proteinExistence type="predicted"/>
<dbReference type="SUPFAM" id="SSF51735">
    <property type="entry name" value="NAD(P)-binding Rossmann-fold domains"/>
    <property type="match status" value="1"/>
</dbReference>
<feature type="non-terminal residue" evidence="3">
    <location>
        <position position="1"/>
    </location>
</feature>
<dbReference type="OrthoDB" id="329835at2759"/>
<accession>A0A6A6GS41</accession>
<dbReference type="PANTHER" id="PTHR45681:SF6">
    <property type="entry name" value="POLYKETIDE SYNTHASE 37"/>
    <property type="match status" value="1"/>
</dbReference>
<evidence type="ECO:0000256" key="1">
    <source>
        <dbReference type="ARBA" id="ARBA00022679"/>
    </source>
</evidence>
<sequence length="142" mass="15357">GYECVGYITVTGSKCHELQSGDRVVMAEVGSFRSLTRSDKSRVLKILDNVTSDDASAIAGVGITAYYSLVELAHLQENERVLIHAGAGETGQMANQMAQIVGAEVFATVGSLEKKRTLLEDFGVPSKHIFYSRHIMFAASVM</sequence>
<keyword evidence="4" id="KW-1185">Reference proteome</keyword>
<dbReference type="SUPFAM" id="SSF50129">
    <property type="entry name" value="GroES-like"/>
    <property type="match status" value="1"/>
</dbReference>
<evidence type="ECO:0000313" key="4">
    <source>
        <dbReference type="Proteomes" id="UP000800092"/>
    </source>
</evidence>
<dbReference type="InterPro" id="IPR036291">
    <property type="entry name" value="NAD(P)-bd_dom_sf"/>
</dbReference>
<protein>
    <recommendedName>
        <fullName evidence="2">Enoyl reductase (ER) domain-containing protein</fullName>
    </recommendedName>
</protein>
<dbReference type="SMART" id="SM00829">
    <property type="entry name" value="PKS_ER"/>
    <property type="match status" value="1"/>
</dbReference>
<dbReference type="PANTHER" id="PTHR45681">
    <property type="entry name" value="POLYKETIDE SYNTHASE 44-RELATED"/>
    <property type="match status" value="1"/>
</dbReference>
<dbReference type="GO" id="GO:0016491">
    <property type="term" value="F:oxidoreductase activity"/>
    <property type="evidence" value="ECO:0007669"/>
    <property type="project" value="InterPro"/>
</dbReference>
<organism evidence="3 4">
    <name type="scientific">Viridothelium virens</name>
    <name type="common">Speckled blister lichen</name>
    <name type="synonym">Trypethelium virens</name>
    <dbReference type="NCBI Taxonomy" id="1048519"/>
    <lineage>
        <taxon>Eukaryota</taxon>
        <taxon>Fungi</taxon>
        <taxon>Dikarya</taxon>
        <taxon>Ascomycota</taxon>
        <taxon>Pezizomycotina</taxon>
        <taxon>Dothideomycetes</taxon>
        <taxon>Dothideomycetes incertae sedis</taxon>
        <taxon>Trypetheliales</taxon>
        <taxon>Trypetheliaceae</taxon>
        <taxon>Viridothelium</taxon>
    </lineage>
</organism>
<dbReference type="Proteomes" id="UP000800092">
    <property type="component" value="Unassembled WGS sequence"/>
</dbReference>
<dbReference type="AlphaFoldDB" id="A0A6A6GS41"/>
<gene>
    <name evidence="3" type="ORF">EV356DRAFT_457532</name>
</gene>
<reference evidence="3" key="1">
    <citation type="journal article" date="2020" name="Stud. Mycol.">
        <title>101 Dothideomycetes genomes: a test case for predicting lifestyles and emergence of pathogens.</title>
        <authorList>
            <person name="Haridas S."/>
            <person name="Albert R."/>
            <person name="Binder M."/>
            <person name="Bloem J."/>
            <person name="Labutti K."/>
            <person name="Salamov A."/>
            <person name="Andreopoulos B."/>
            <person name="Baker S."/>
            <person name="Barry K."/>
            <person name="Bills G."/>
            <person name="Bluhm B."/>
            <person name="Cannon C."/>
            <person name="Castanera R."/>
            <person name="Culley D."/>
            <person name="Daum C."/>
            <person name="Ezra D."/>
            <person name="Gonzalez J."/>
            <person name="Henrissat B."/>
            <person name="Kuo A."/>
            <person name="Liang C."/>
            <person name="Lipzen A."/>
            <person name="Lutzoni F."/>
            <person name="Magnuson J."/>
            <person name="Mondo S."/>
            <person name="Nolan M."/>
            <person name="Ohm R."/>
            <person name="Pangilinan J."/>
            <person name="Park H.-J."/>
            <person name="Ramirez L."/>
            <person name="Alfaro M."/>
            <person name="Sun H."/>
            <person name="Tritt A."/>
            <person name="Yoshinaga Y."/>
            <person name="Zwiers L.-H."/>
            <person name="Turgeon B."/>
            <person name="Goodwin S."/>
            <person name="Spatafora J."/>
            <person name="Crous P."/>
            <person name="Grigoriev I."/>
        </authorList>
    </citation>
    <scope>NUCLEOTIDE SEQUENCE</scope>
    <source>
        <strain evidence="3">Tuck. ex Michener</strain>
    </source>
</reference>
<feature type="domain" description="Enoyl reductase (ER)" evidence="2">
    <location>
        <begin position="1"/>
        <end position="142"/>
    </location>
</feature>
<dbReference type="InterPro" id="IPR050444">
    <property type="entry name" value="Polyketide_Synthase"/>
</dbReference>
<evidence type="ECO:0000313" key="3">
    <source>
        <dbReference type="EMBL" id="KAF2228555.1"/>
    </source>
</evidence>
<keyword evidence="1" id="KW-0808">Transferase</keyword>
<dbReference type="Gene3D" id="3.90.180.10">
    <property type="entry name" value="Medium-chain alcohol dehydrogenases, catalytic domain"/>
    <property type="match status" value="1"/>
</dbReference>
<dbReference type="InterPro" id="IPR011032">
    <property type="entry name" value="GroES-like_sf"/>
</dbReference>
<dbReference type="EMBL" id="ML991911">
    <property type="protein sequence ID" value="KAF2228555.1"/>
    <property type="molecule type" value="Genomic_DNA"/>
</dbReference>
<name>A0A6A6GS41_VIRVR</name>
<dbReference type="GO" id="GO:0016740">
    <property type="term" value="F:transferase activity"/>
    <property type="evidence" value="ECO:0007669"/>
    <property type="project" value="UniProtKB-KW"/>
</dbReference>
<dbReference type="InterPro" id="IPR020843">
    <property type="entry name" value="ER"/>
</dbReference>
<dbReference type="CDD" id="cd05195">
    <property type="entry name" value="enoyl_red"/>
    <property type="match status" value="1"/>
</dbReference>
<dbReference type="Gene3D" id="3.40.50.720">
    <property type="entry name" value="NAD(P)-binding Rossmann-like Domain"/>
    <property type="match status" value="1"/>
</dbReference>
<evidence type="ECO:0000259" key="2">
    <source>
        <dbReference type="SMART" id="SM00829"/>
    </source>
</evidence>